<feature type="domain" description="Myb-like" evidence="8">
    <location>
        <begin position="485"/>
        <end position="549"/>
    </location>
</feature>
<dbReference type="InterPro" id="IPR001005">
    <property type="entry name" value="SANT/Myb"/>
</dbReference>
<feature type="region of interest" description="Disordered" evidence="7">
    <location>
        <begin position="1"/>
        <end position="35"/>
    </location>
</feature>
<evidence type="ECO:0000256" key="3">
    <source>
        <dbReference type="ARBA" id="ARBA00023015"/>
    </source>
</evidence>
<feature type="compositionally biased region" description="Basic and acidic residues" evidence="7">
    <location>
        <begin position="631"/>
        <end position="645"/>
    </location>
</feature>
<dbReference type="PANTHER" id="PTHR21654">
    <property type="entry name" value="FI21293P1"/>
    <property type="match status" value="1"/>
</dbReference>
<keyword evidence="10" id="KW-1185">Reference proteome</keyword>
<organism evidence="9 10">
    <name type="scientific">Nicotiana attenuata</name>
    <name type="common">Coyote tobacco</name>
    <dbReference type="NCBI Taxonomy" id="49451"/>
    <lineage>
        <taxon>Eukaryota</taxon>
        <taxon>Viridiplantae</taxon>
        <taxon>Streptophyta</taxon>
        <taxon>Embryophyta</taxon>
        <taxon>Tracheophyta</taxon>
        <taxon>Spermatophyta</taxon>
        <taxon>Magnoliopsida</taxon>
        <taxon>eudicotyledons</taxon>
        <taxon>Gunneridae</taxon>
        <taxon>Pentapetalae</taxon>
        <taxon>asterids</taxon>
        <taxon>lamiids</taxon>
        <taxon>Solanales</taxon>
        <taxon>Solanaceae</taxon>
        <taxon>Nicotianoideae</taxon>
        <taxon>Nicotianeae</taxon>
        <taxon>Nicotiana</taxon>
    </lineage>
</organism>
<keyword evidence="6" id="KW-0539">Nucleus</keyword>
<dbReference type="KEGG" id="nau:109241115"/>
<dbReference type="CDD" id="cd12203">
    <property type="entry name" value="GT1"/>
    <property type="match status" value="2"/>
</dbReference>
<dbReference type="OrthoDB" id="691673at2759"/>
<keyword evidence="3" id="KW-0805">Transcription regulation</keyword>
<dbReference type="PROSITE" id="PS50090">
    <property type="entry name" value="MYB_LIKE"/>
    <property type="match status" value="2"/>
</dbReference>
<evidence type="ECO:0000256" key="5">
    <source>
        <dbReference type="ARBA" id="ARBA00023163"/>
    </source>
</evidence>
<dbReference type="SMART" id="SM00717">
    <property type="entry name" value="SANT"/>
    <property type="match status" value="2"/>
</dbReference>
<dbReference type="EMBL" id="MJEQ01000340">
    <property type="protein sequence ID" value="OIT37184.1"/>
    <property type="molecule type" value="Genomic_DNA"/>
</dbReference>
<dbReference type="FunFam" id="1.10.10.60:FF:000092">
    <property type="entry name" value="Trihelix transcription factor GT-2"/>
    <property type="match status" value="1"/>
</dbReference>
<feature type="region of interest" description="Disordered" evidence="7">
    <location>
        <begin position="245"/>
        <end position="274"/>
    </location>
</feature>
<dbReference type="Pfam" id="PF13837">
    <property type="entry name" value="Myb_DNA-bind_4"/>
    <property type="match status" value="2"/>
</dbReference>
<dbReference type="GeneID" id="109241115"/>
<feature type="compositionally biased region" description="Gly residues" evidence="7">
    <location>
        <begin position="13"/>
        <end position="35"/>
    </location>
</feature>
<dbReference type="Gene3D" id="1.10.10.60">
    <property type="entry name" value="Homeodomain-like"/>
    <property type="match status" value="2"/>
</dbReference>
<evidence type="ECO:0000256" key="7">
    <source>
        <dbReference type="SAM" id="MobiDB-lite"/>
    </source>
</evidence>
<evidence type="ECO:0000313" key="10">
    <source>
        <dbReference type="Proteomes" id="UP000187609"/>
    </source>
</evidence>
<dbReference type="Gramene" id="OIT37184">
    <property type="protein sequence ID" value="OIT37184"/>
    <property type="gene ID" value="A4A49_36246"/>
</dbReference>
<dbReference type="GO" id="GO:0005634">
    <property type="term" value="C:nucleus"/>
    <property type="evidence" value="ECO:0007669"/>
    <property type="project" value="UniProtKB-SubCell"/>
</dbReference>
<dbReference type="Proteomes" id="UP000187609">
    <property type="component" value="Unassembled WGS sequence"/>
</dbReference>
<feature type="compositionally biased region" description="Low complexity" evidence="7">
    <location>
        <begin position="588"/>
        <end position="598"/>
    </location>
</feature>
<feature type="compositionally biased region" description="Low complexity" evidence="7">
    <location>
        <begin position="677"/>
        <end position="693"/>
    </location>
</feature>
<protein>
    <submittedName>
        <fullName evidence="9">Trihelix transcription factor gtl1</fullName>
    </submittedName>
</protein>
<feature type="region of interest" description="Disordered" evidence="7">
    <location>
        <begin position="403"/>
        <end position="492"/>
    </location>
</feature>
<comment type="subcellular location">
    <subcellularLocation>
        <location evidence="1">Nucleus</location>
    </subcellularLocation>
</comment>
<feature type="compositionally biased region" description="Acidic residues" evidence="7">
    <location>
        <begin position="646"/>
        <end position="664"/>
    </location>
</feature>
<feature type="region of interest" description="Disordered" evidence="7">
    <location>
        <begin position="582"/>
        <end position="693"/>
    </location>
</feature>
<feature type="compositionally biased region" description="Low complexity" evidence="7">
    <location>
        <begin position="416"/>
        <end position="429"/>
    </location>
</feature>
<dbReference type="SMR" id="A0A314L8F2"/>
<comment type="caution">
    <text evidence="9">The sequence shown here is derived from an EMBL/GenBank/DDBJ whole genome shotgun (WGS) entry which is preliminary data.</text>
</comment>
<name>A0A314L8F2_NICAT</name>
<dbReference type="FunFam" id="1.10.10.60:FF:000061">
    <property type="entry name" value="Trihelix transcription factor GT-2"/>
    <property type="match status" value="1"/>
</dbReference>
<evidence type="ECO:0000256" key="2">
    <source>
        <dbReference type="ARBA" id="ARBA00022737"/>
    </source>
</evidence>
<accession>A0A314L8F2</accession>
<sequence length="693" mass="76793">MLGVSGIISRTNSGGGGENPESGGGAGSGGSSEIGIGGGGISISGGFMTEEDRAIRNMEEGERNSGGGNRWPRQETIALLKIRSEMDVVFRDSSLKGPLWEEVSRKMADLGFHRSAKKCKEKFENVYKYHKRTKDGRASKADGKTYRFFEQLEALENNPSSHHSLLLPPPITSSRPPPPPLEATPINMAMPMPSGNANTINLQLPASQQQGTTTVTVSSAPPNNSNIFVSSHQNTISHQNIPLSSSMAPSPIPSPQPANNPINNLQPNTNFPSHDQNISAMSYSTSSSTSSDEDIQRRHKKKRKWKDFFERLMKDVIDKQEDLQRRFLETLEKRERDRMVREEAWRVQEVARMNREHDLLVQERSMAAAKDAAVISFLQKITEQQNIQIPSNINVAPPSAQVQIQLPENPPPPPTRSQVVQQQTQPTAVLVSPAPPQPSPATPAPISLPVTIPTPVSAQSLPLTPPVPAKNVELTPKSDNGGEGYTPASSSRWPKAEVEALIKLRTQLDVKYQENGPKGPLWEEISAGMKKFGYNRNAKRCKEKWENINKYFKKVKESNKKRPEDSKTCPYFHQLDALYKEKAKNETSSSSFSNPSASGFALNPENNPMMPIMARPEQQWPLPPHHQQPQQHHESTRMDHDHESDNMDQDEDDEDEEDEDEENAYEIVANKQQSSMAAANTTTTTTATATTTV</sequence>
<dbReference type="PANTHER" id="PTHR21654:SF59">
    <property type="entry name" value="TRIHELIX TRANSCRIPTION FACTOR DF1"/>
    <property type="match status" value="1"/>
</dbReference>
<evidence type="ECO:0000259" key="8">
    <source>
        <dbReference type="PROSITE" id="PS50090"/>
    </source>
</evidence>
<reference evidence="9" key="1">
    <citation type="submission" date="2016-11" db="EMBL/GenBank/DDBJ databases">
        <title>The genome of Nicotiana attenuata.</title>
        <authorList>
            <person name="Xu S."/>
            <person name="Brockmoeller T."/>
            <person name="Gaquerel E."/>
            <person name="Navarro A."/>
            <person name="Kuhl H."/>
            <person name="Gase K."/>
            <person name="Ling Z."/>
            <person name="Zhou W."/>
            <person name="Kreitzer C."/>
            <person name="Stanke M."/>
            <person name="Tang H."/>
            <person name="Lyons E."/>
            <person name="Pandey P."/>
            <person name="Pandey S.P."/>
            <person name="Timmermann B."/>
            <person name="Baldwin I.T."/>
        </authorList>
    </citation>
    <scope>NUCLEOTIDE SEQUENCE [LARGE SCALE GENOMIC DNA]</scope>
    <source>
        <strain evidence="9">UT</strain>
    </source>
</reference>
<feature type="region of interest" description="Disordered" evidence="7">
    <location>
        <begin position="279"/>
        <end position="298"/>
    </location>
</feature>
<evidence type="ECO:0000256" key="6">
    <source>
        <dbReference type="ARBA" id="ARBA00023242"/>
    </source>
</evidence>
<keyword evidence="5" id="KW-0804">Transcription</keyword>
<dbReference type="GO" id="GO:0003677">
    <property type="term" value="F:DNA binding"/>
    <property type="evidence" value="ECO:0007669"/>
    <property type="project" value="UniProtKB-KW"/>
</dbReference>
<dbReference type="InterPro" id="IPR044822">
    <property type="entry name" value="Myb_DNA-bind_4"/>
</dbReference>
<dbReference type="STRING" id="49451.A0A314L8F2"/>
<keyword evidence="2" id="KW-0677">Repeat</keyword>
<evidence type="ECO:0000256" key="4">
    <source>
        <dbReference type="ARBA" id="ARBA00023125"/>
    </source>
</evidence>
<dbReference type="GO" id="GO:0006355">
    <property type="term" value="P:regulation of DNA-templated transcription"/>
    <property type="evidence" value="ECO:0007669"/>
    <property type="project" value="UniProtKB-ARBA"/>
</dbReference>
<dbReference type="AlphaFoldDB" id="A0A314L8F2"/>
<feature type="domain" description="Myb-like" evidence="8">
    <location>
        <begin position="69"/>
        <end position="127"/>
    </location>
</feature>
<evidence type="ECO:0000313" key="9">
    <source>
        <dbReference type="EMBL" id="OIT37184.1"/>
    </source>
</evidence>
<feature type="compositionally biased region" description="Pro residues" evidence="7">
    <location>
        <begin position="433"/>
        <end position="443"/>
    </location>
</feature>
<proteinExistence type="predicted"/>
<keyword evidence="4" id="KW-0238">DNA-binding</keyword>
<gene>
    <name evidence="9" type="primary">GTL1</name>
    <name evidence="9" type="ORF">A4A49_36246</name>
</gene>
<evidence type="ECO:0000256" key="1">
    <source>
        <dbReference type="ARBA" id="ARBA00004123"/>
    </source>
</evidence>
<feature type="compositionally biased region" description="Low complexity" evidence="7">
    <location>
        <begin position="259"/>
        <end position="270"/>
    </location>
</feature>